<dbReference type="OrthoDB" id="432970at2759"/>
<gene>
    <name evidence="6" type="ORF">HYALB_00012082</name>
</gene>
<proteinExistence type="predicted"/>
<dbReference type="Pfam" id="PF01753">
    <property type="entry name" value="zf-MYND"/>
    <property type="match status" value="1"/>
</dbReference>
<dbReference type="EMBL" id="CAJVRM010000315">
    <property type="protein sequence ID" value="CAG8979482.1"/>
    <property type="molecule type" value="Genomic_DNA"/>
</dbReference>
<keyword evidence="1" id="KW-0479">Metal-binding</keyword>
<keyword evidence="7" id="KW-1185">Reference proteome</keyword>
<evidence type="ECO:0000256" key="3">
    <source>
        <dbReference type="ARBA" id="ARBA00022833"/>
    </source>
</evidence>
<accession>A0A9N9LTV4</accession>
<dbReference type="Proteomes" id="UP000701801">
    <property type="component" value="Unassembled WGS sequence"/>
</dbReference>
<name>A0A9N9LTV4_9HELO</name>
<keyword evidence="2 4" id="KW-0863">Zinc-finger</keyword>
<sequence>MPLVTPLTTFTSVTSATQARACNKSIYFSNEAVQAERTGNYALAAELRVARRWFVLTIMCVFNCPGQMFALSELKTCGGCGAPNYCSVDCQKRDWKERHKVLCRKLKESSKKDT</sequence>
<evidence type="ECO:0000313" key="6">
    <source>
        <dbReference type="EMBL" id="CAG8979482.1"/>
    </source>
</evidence>
<protein>
    <recommendedName>
        <fullName evidence="5">MYND-type domain-containing protein</fullName>
    </recommendedName>
</protein>
<dbReference type="PROSITE" id="PS50865">
    <property type="entry name" value="ZF_MYND_2"/>
    <property type="match status" value="1"/>
</dbReference>
<reference evidence="6" key="1">
    <citation type="submission" date="2021-07" db="EMBL/GenBank/DDBJ databases">
        <authorList>
            <person name="Durling M."/>
        </authorList>
    </citation>
    <scope>NUCLEOTIDE SEQUENCE</scope>
</reference>
<evidence type="ECO:0000256" key="1">
    <source>
        <dbReference type="ARBA" id="ARBA00022723"/>
    </source>
</evidence>
<evidence type="ECO:0000259" key="5">
    <source>
        <dbReference type="PROSITE" id="PS50865"/>
    </source>
</evidence>
<feature type="domain" description="MYND-type" evidence="5">
    <location>
        <begin position="61"/>
        <end position="103"/>
    </location>
</feature>
<dbReference type="AlphaFoldDB" id="A0A9N9LTV4"/>
<dbReference type="SUPFAM" id="SSF144232">
    <property type="entry name" value="HIT/MYND zinc finger-like"/>
    <property type="match status" value="1"/>
</dbReference>
<evidence type="ECO:0000256" key="4">
    <source>
        <dbReference type="PROSITE-ProRule" id="PRU00134"/>
    </source>
</evidence>
<dbReference type="Gene3D" id="6.10.140.2220">
    <property type="match status" value="1"/>
</dbReference>
<evidence type="ECO:0000313" key="7">
    <source>
        <dbReference type="Proteomes" id="UP000701801"/>
    </source>
</evidence>
<dbReference type="InterPro" id="IPR002893">
    <property type="entry name" value="Znf_MYND"/>
</dbReference>
<dbReference type="GO" id="GO:0008270">
    <property type="term" value="F:zinc ion binding"/>
    <property type="evidence" value="ECO:0007669"/>
    <property type="project" value="UniProtKB-KW"/>
</dbReference>
<organism evidence="6 7">
    <name type="scientific">Hymenoscyphus albidus</name>
    <dbReference type="NCBI Taxonomy" id="595503"/>
    <lineage>
        <taxon>Eukaryota</taxon>
        <taxon>Fungi</taxon>
        <taxon>Dikarya</taxon>
        <taxon>Ascomycota</taxon>
        <taxon>Pezizomycotina</taxon>
        <taxon>Leotiomycetes</taxon>
        <taxon>Helotiales</taxon>
        <taxon>Helotiaceae</taxon>
        <taxon>Hymenoscyphus</taxon>
    </lineage>
</organism>
<evidence type="ECO:0000256" key="2">
    <source>
        <dbReference type="ARBA" id="ARBA00022771"/>
    </source>
</evidence>
<comment type="caution">
    <text evidence="6">The sequence shown here is derived from an EMBL/GenBank/DDBJ whole genome shotgun (WGS) entry which is preliminary data.</text>
</comment>
<keyword evidence="3" id="KW-0862">Zinc</keyword>